<sequence>MVSEHMSLLQDHIDSLKDLGVDIEDEAQLERIRSCSSMAGLPPLYSQVIHHMGHPCYDIRVTANDFCDDVDVVIRCNAELQRMRLQALPDLAPPASGS</sequence>
<dbReference type="Proteomes" id="UP000011087">
    <property type="component" value="Unassembled WGS sequence"/>
</dbReference>
<evidence type="ECO:0000313" key="1">
    <source>
        <dbReference type="EMBL" id="EKX35654.1"/>
    </source>
</evidence>
<dbReference type="PaxDb" id="55529-EKX35654"/>
<dbReference type="KEGG" id="gtt:GUITHDRAFT_118141"/>
<evidence type="ECO:0000313" key="3">
    <source>
        <dbReference type="Proteomes" id="UP000011087"/>
    </source>
</evidence>
<protein>
    <submittedName>
        <fullName evidence="1 2">Uncharacterized protein</fullName>
    </submittedName>
</protein>
<name>L1II82_GUITC</name>
<dbReference type="RefSeq" id="XP_005822634.1">
    <property type="nucleotide sequence ID" value="XM_005822577.1"/>
</dbReference>
<keyword evidence="3" id="KW-1185">Reference proteome</keyword>
<proteinExistence type="predicted"/>
<dbReference type="EnsemblProtists" id="EKX35654">
    <property type="protein sequence ID" value="EKX35654"/>
    <property type="gene ID" value="GUITHDRAFT_118141"/>
</dbReference>
<reference evidence="2" key="3">
    <citation type="submission" date="2015-06" db="UniProtKB">
        <authorList>
            <consortium name="EnsemblProtists"/>
        </authorList>
    </citation>
    <scope>IDENTIFICATION</scope>
</reference>
<dbReference type="HOGENOM" id="CLU_2337996_0_0_1"/>
<gene>
    <name evidence="1" type="ORF">GUITHDRAFT_118141</name>
</gene>
<dbReference type="AlphaFoldDB" id="L1II82"/>
<evidence type="ECO:0000313" key="2">
    <source>
        <dbReference type="EnsemblProtists" id="EKX35654"/>
    </source>
</evidence>
<dbReference type="GeneID" id="17292426"/>
<dbReference type="EMBL" id="JH993086">
    <property type="protein sequence ID" value="EKX35654.1"/>
    <property type="molecule type" value="Genomic_DNA"/>
</dbReference>
<reference evidence="1 3" key="1">
    <citation type="journal article" date="2012" name="Nature">
        <title>Algal genomes reveal evolutionary mosaicism and the fate of nucleomorphs.</title>
        <authorList>
            <consortium name="DOE Joint Genome Institute"/>
            <person name="Curtis B.A."/>
            <person name="Tanifuji G."/>
            <person name="Burki F."/>
            <person name="Gruber A."/>
            <person name="Irimia M."/>
            <person name="Maruyama S."/>
            <person name="Arias M.C."/>
            <person name="Ball S.G."/>
            <person name="Gile G.H."/>
            <person name="Hirakawa Y."/>
            <person name="Hopkins J.F."/>
            <person name="Kuo A."/>
            <person name="Rensing S.A."/>
            <person name="Schmutz J."/>
            <person name="Symeonidi A."/>
            <person name="Elias M."/>
            <person name="Eveleigh R.J."/>
            <person name="Herman E.K."/>
            <person name="Klute M.J."/>
            <person name="Nakayama T."/>
            <person name="Obornik M."/>
            <person name="Reyes-Prieto A."/>
            <person name="Armbrust E.V."/>
            <person name="Aves S.J."/>
            <person name="Beiko R.G."/>
            <person name="Coutinho P."/>
            <person name="Dacks J.B."/>
            <person name="Durnford D.G."/>
            <person name="Fast N.M."/>
            <person name="Green B.R."/>
            <person name="Grisdale C.J."/>
            <person name="Hempel F."/>
            <person name="Henrissat B."/>
            <person name="Hoppner M.P."/>
            <person name="Ishida K."/>
            <person name="Kim E."/>
            <person name="Koreny L."/>
            <person name="Kroth P.G."/>
            <person name="Liu Y."/>
            <person name="Malik S.B."/>
            <person name="Maier U.G."/>
            <person name="McRose D."/>
            <person name="Mock T."/>
            <person name="Neilson J.A."/>
            <person name="Onodera N.T."/>
            <person name="Poole A.M."/>
            <person name="Pritham E.J."/>
            <person name="Richards T.A."/>
            <person name="Rocap G."/>
            <person name="Roy S.W."/>
            <person name="Sarai C."/>
            <person name="Schaack S."/>
            <person name="Shirato S."/>
            <person name="Slamovits C.H."/>
            <person name="Spencer D.F."/>
            <person name="Suzuki S."/>
            <person name="Worden A.Z."/>
            <person name="Zauner S."/>
            <person name="Barry K."/>
            <person name="Bell C."/>
            <person name="Bharti A.K."/>
            <person name="Crow J.A."/>
            <person name="Grimwood J."/>
            <person name="Kramer R."/>
            <person name="Lindquist E."/>
            <person name="Lucas S."/>
            <person name="Salamov A."/>
            <person name="McFadden G.I."/>
            <person name="Lane C.E."/>
            <person name="Keeling P.J."/>
            <person name="Gray M.W."/>
            <person name="Grigoriev I.V."/>
            <person name="Archibald J.M."/>
        </authorList>
    </citation>
    <scope>NUCLEOTIDE SEQUENCE</scope>
    <source>
        <strain evidence="1 3">CCMP2712</strain>
    </source>
</reference>
<reference evidence="3" key="2">
    <citation type="submission" date="2012-11" db="EMBL/GenBank/DDBJ databases">
        <authorList>
            <person name="Kuo A."/>
            <person name="Curtis B.A."/>
            <person name="Tanifuji G."/>
            <person name="Burki F."/>
            <person name="Gruber A."/>
            <person name="Irimia M."/>
            <person name="Maruyama S."/>
            <person name="Arias M.C."/>
            <person name="Ball S.G."/>
            <person name="Gile G.H."/>
            <person name="Hirakawa Y."/>
            <person name="Hopkins J.F."/>
            <person name="Rensing S.A."/>
            <person name="Schmutz J."/>
            <person name="Symeonidi A."/>
            <person name="Elias M."/>
            <person name="Eveleigh R.J."/>
            <person name="Herman E.K."/>
            <person name="Klute M.J."/>
            <person name="Nakayama T."/>
            <person name="Obornik M."/>
            <person name="Reyes-Prieto A."/>
            <person name="Armbrust E.V."/>
            <person name="Aves S.J."/>
            <person name="Beiko R.G."/>
            <person name="Coutinho P."/>
            <person name="Dacks J.B."/>
            <person name="Durnford D.G."/>
            <person name="Fast N.M."/>
            <person name="Green B.R."/>
            <person name="Grisdale C."/>
            <person name="Hempe F."/>
            <person name="Henrissat B."/>
            <person name="Hoppner M.P."/>
            <person name="Ishida K.-I."/>
            <person name="Kim E."/>
            <person name="Koreny L."/>
            <person name="Kroth P.G."/>
            <person name="Liu Y."/>
            <person name="Malik S.-B."/>
            <person name="Maier U.G."/>
            <person name="McRose D."/>
            <person name="Mock T."/>
            <person name="Neilson J.A."/>
            <person name="Onodera N.T."/>
            <person name="Poole A.M."/>
            <person name="Pritham E.J."/>
            <person name="Richards T.A."/>
            <person name="Rocap G."/>
            <person name="Roy S.W."/>
            <person name="Sarai C."/>
            <person name="Schaack S."/>
            <person name="Shirato S."/>
            <person name="Slamovits C.H."/>
            <person name="Spencer D.F."/>
            <person name="Suzuki S."/>
            <person name="Worden A.Z."/>
            <person name="Zauner S."/>
            <person name="Barry K."/>
            <person name="Bell C."/>
            <person name="Bharti A.K."/>
            <person name="Crow J.A."/>
            <person name="Grimwood J."/>
            <person name="Kramer R."/>
            <person name="Lindquist E."/>
            <person name="Lucas S."/>
            <person name="Salamov A."/>
            <person name="McFadden G.I."/>
            <person name="Lane C.E."/>
            <person name="Keeling P.J."/>
            <person name="Gray M.W."/>
            <person name="Grigoriev I.V."/>
            <person name="Archibald J.M."/>
        </authorList>
    </citation>
    <scope>NUCLEOTIDE SEQUENCE</scope>
    <source>
        <strain evidence="3">CCMP2712</strain>
    </source>
</reference>
<organism evidence="1">
    <name type="scientific">Guillardia theta (strain CCMP2712)</name>
    <name type="common">Cryptophyte</name>
    <dbReference type="NCBI Taxonomy" id="905079"/>
    <lineage>
        <taxon>Eukaryota</taxon>
        <taxon>Cryptophyceae</taxon>
        <taxon>Pyrenomonadales</taxon>
        <taxon>Geminigeraceae</taxon>
        <taxon>Guillardia</taxon>
    </lineage>
</organism>
<accession>L1II82</accession>